<sequence length="344" mass="39451">MKKFWILIILLLSIVLFACLQHYNIGNHMIHSELRAIGIVVRTFWPNFNKFKFKFCNFLLRHTAFILFHTKHSVRHDVYVERNDGTKLRICVFIPKKAKENAPGLFWIHGGGYALSMPEIDIHYIDDFASEFGCVVVSPDYRTSLDAPYPASLEDCYLAILWMKNHSKEYGIRDDQLFVGGDSAGGGLTIALVLLARDKGEVSVAFHMPIFPMMDDRMITNSSQNNDAPIWNTKSNTEAWKLYLGELYGTDNVPKYASPARELDYTNLPPALSYVGSIDPFYDETIQYMNNLKSAGVETFLKTYQGCFHGFDVFYFTSMTKDAKTFLREGFRHAIGNYYKKQPN</sequence>
<organism evidence="4 5">
    <name type="scientific">Tritrichomonas musculus</name>
    <dbReference type="NCBI Taxonomy" id="1915356"/>
    <lineage>
        <taxon>Eukaryota</taxon>
        <taxon>Metamonada</taxon>
        <taxon>Parabasalia</taxon>
        <taxon>Tritrichomonadida</taxon>
        <taxon>Tritrichomonadidae</taxon>
        <taxon>Tritrichomonas</taxon>
    </lineage>
</organism>
<feature type="chain" id="PRO_5045483060" description="Alpha/beta hydrolase fold-3 domain-containing protein" evidence="2">
    <location>
        <begin position="21"/>
        <end position="344"/>
    </location>
</feature>
<gene>
    <name evidence="4" type="ORF">M9Y10_023268</name>
</gene>
<name>A0ABR2KUL9_9EUKA</name>
<evidence type="ECO:0000256" key="1">
    <source>
        <dbReference type="ARBA" id="ARBA00022801"/>
    </source>
</evidence>
<comment type="caution">
    <text evidence="4">The sequence shown here is derived from an EMBL/GenBank/DDBJ whole genome shotgun (WGS) entry which is preliminary data.</text>
</comment>
<reference evidence="4 5" key="1">
    <citation type="submission" date="2024-04" db="EMBL/GenBank/DDBJ databases">
        <title>Tritrichomonas musculus Genome.</title>
        <authorList>
            <person name="Alves-Ferreira E."/>
            <person name="Grigg M."/>
            <person name="Lorenzi H."/>
            <person name="Galac M."/>
        </authorList>
    </citation>
    <scope>NUCLEOTIDE SEQUENCE [LARGE SCALE GENOMIC DNA]</scope>
    <source>
        <strain evidence="4 5">EAF2021</strain>
    </source>
</reference>
<evidence type="ECO:0000313" key="4">
    <source>
        <dbReference type="EMBL" id="KAK8894829.1"/>
    </source>
</evidence>
<dbReference type="InterPro" id="IPR013094">
    <property type="entry name" value="AB_hydrolase_3"/>
</dbReference>
<dbReference type="Gene3D" id="3.40.50.1820">
    <property type="entry name" value="alpha/beta hydrolase"/>
    <property type="match status" value="1"/>
</dbReference>
<keyword evidence="1" id="KW-0378">Hydrolase</keyword>
<keyword evidence="2" id="KW-0732">Signal</keyword>
<dbReference type="InterPro" id="IPR029058">
    <property type="entry name" value="AB_hydrolase_fold"/>
</dbReference>
<feature type="domain" description="Alpha/beta hydrolase fold-3" evidence="3">
    <location>
        <begin position="105"/>
        <end position="311"/>
    </location>
</feature>
<evidence type="ECO:0000259" key="3">
    <source>
        <dbReference type="Pfam" id="PF07859"/>
    </source>
</evidence>
<dbReference type="PANTHER" id="PTHR48081:SF8">
    <property type="entry name" value="ALPHA_BETA HYDROLASE FOLD-3 DOMAIN-CONTAINING PROTEIN-RELATED"/>
    <property type="match status" value="1"/>
</dbReference>
<dbReference type="SUPFAM" id="SSF53474">
    <property type="entry name" value="alpha/beta-Hydrolases"/>
    <property type="match status" value="1"/>
</dbReference>
<dbReference type="PROSITE" id="PS51257">
    <property type="entry name" value="PROKAR_LIPOPROTEIN"/>
    <property type="match status" value="1"/>
</dbReference>
<keyword evidence="5" id="KW-1185">Reference proteome</keyword>
<dbReference type="EMBL" id="JAPFFF010000003">
    <property type="protein sequence ID" value="KAK8894829.1"/>
    <property type="molecule type" value="Genomic_DNA"/>
</dbReference>
<evidence type="ECO:0000256" key="2">
    <source>
        <dbReference type="SAM" id="SignalP"/>
    </source>
</evidence>
<dbReference type="Proteomes" id="UP001470230">
    <property type="component" value="Unassembled WGS sequence"/>
</dbReference>
<protein>
    <recommendedName>
        <fullName evidence="3">Alpha/beta hydrolase fold-3 domain-containing protein</fullName>
    </recommendedName>
</protein>
<feature type="signal peptide" evidence="2">
    <location>
        <begin position="1"/>
        <end position="20"/>
    </location>
</feature>
<evidence type="ECO:0000313" key="5">
    <source>
        <dbReference type="Proteomes" id="UP001470230"/>
    </source>
</evidence>
<dbReference type="PANTHER" id="PTHR48081">
    <property type="entry name" value="AB HYDROLASE SUPERFAMILY PROTEIN C4A8.06C"/>
    <property type="match status" value="1"/>
</dbReference>
<dbReference type="InterPro" id="IPR050300">
    <property type="entry name" value="GDXG_lipolytic_enzyme"/>
</dbReference>
<proteinExistence type="predicted"/>
<accession>A0ABR2KUL9</accession>
<dbReference type="Pfam" id="PF07859">
    <property type="entry name" value="Abhydrolase_3"/>
    <property type="match status" value="1"/>
</dbReference>